<accession>A0ABQ2B8M9</accession>
<dbReference type="Pfam" id="PF07751">
    <property type="entry name" value="Abi_2"/>
    <property type="match status" value="1"/>
</dbReference>
<keyword evidence="2" id="KW-1185">Reference proteome</keyword>
<dbReference type="EMBL" id="BMDG01000008">
    <property type="protein sequence ID" value="GGI09500.1"/>
    <property type="molecule type" value="Genomic_DNA"/>
</dbReference>
<protein>
    <recommendedName>
        <fullName evidence="3">Abortive infection bacteriophage resistance protein</fullName>
    </recommendedName>
</protein>
<name>A0ABQ2B8M9_9MICO</name>
<gene>
    <name evidence="1" type="ORF">GCM10007368_26490</name>
</gene>
<sequence>MSEYTKEWLSLDQQVEKLAQRGVDVAPREATAELLARIGYYRLTGYLYPFRNSEQFTDEDRKVRTIVLSDYKPGASIRHVARVIDFDRRLRMLVMDGVERIEVAVRMRVGYVLGHRSAFAHLDPRAFLPSFVEHQMDRETGWRTRPSKHAEWLGRVAERRDRSDEAFVAHFRDKYDGQMPIWALTEILELGHLSRLYQGLNDDDAAEIAQAFGVPTKRLLANWLASVNYVRNVAAHHARLFNRKLQYAPSRPMAGVVPLLDHLRTDDTPKGVFGAHPI</sequence>
<dbReference type="RefSeq" id="WP_188524176.1">
    <property type="nucleotide sequence ID" value="NZ_BMDG01000008.1"/>
</dbReference>
<dbReference type="Proteomes" id="UP000632535">
    <property type="component" value="Unassembled WGS sequence"/>
</dbReference>
<reference evidence="2" key="1">
    <citation type="journal article" date="2019" name="Int. J. Syst. Evol. Microbiol.">
        <title>The Global Catalogue of Microorganisms (GCM) 10K type strain sequencing project: providing services to taxonomists for standard genome sequencing and annotation.</title>
        <authorList>
            <consortium name="The Broad Institute Genomics Platform"/>
            <consortium name="The Broad Institute Genome Sequencing Center for Infectious Disease"/>
            <person name="Wu L."/>
            <person name="Ma J."/>
        </authorList>
    </citation>
    <scope>NUCLEOTIDE SEQUENCE [LARGE SCALE GENOMIC DNA]</scope>
    <source>
        <strain evidence="2">CCM 8653</strain>
    </source>
</reference>
<evidence type="ECO:0008006" key="3">
    <source>
        <dbReference type="Google" id="ProtNLM"/>
    </source>
</evidence>
<organism evidence="1 2">
    <name type="scientific">Isoptericola cucumis</name>
    <dbReference type="NCBI Taxonomy" id="1776856"/>
    <lineage>
        <taxon>Bacteria</taxon>
        <taxon>Bacillati</taxon>
        <taxon>Actinomycetota</taxon>
        <taxon>Actinomycetes</taxon>
        <taxon>Micrococcales</taxon>
        <taxon>Promicromonosporaceae</taxon>
        <taxon>Isoptericola</taxon>
    </lineage>
</organism>
<comment type="caution">
    <text evidence="1">The sequence shown here is derived from an EMBL/GenBank/DDBJ whole genome shotgun (WGS) entry which is preliminary data.</text>
</comment>
<evidence type="ECO:0000313" key="2">
    <source>
        <dbReference type="Proteomes" id="UP000632535"/>
    </source>
</evidence>
<evidence type="ECO:0000313" key="1">
    <source>
        <dbReference type="EMBL" id="GGI09500.1"/>
    </source>
</evidence>
<dbReference type="InterPro" id="IPR011664">
    <property type="entry name" value="Abi_system_AbiD/AbiF-like"/>
</dbReference>
<proteinExistence type="predicted"/>